<dbReference type="GO" id="GO:0003735">
    <property type="term" value="F:structural constituent of ribosome"/>
    <property type="evidence" value="ECO:0007669"/>
    <property type="project" value="InterPro"/>
</dbReference>
<dbReference type="AlphaFoldDB" id="A0A1D3D5I5"/>
<protein>
    <submittedName>
        <fullName evidence="4">60s acidic ribosomal protein</fullName>
    </submittedName>
</protein>
<comment type="similarity">
    <text evidence="1">Belongs to the eukaryotic ribosomal protein P1/P2 family.</text>
</comment>
<dbReference type="InterPro" id="IPR038716">
    <property type="entry name" value="P1/P2_N_sf"/>
</dbReference>
<dbReference type="VEuPathDB" id="ToxoDB:LOC34619830"/>
<dbReference type="InParanoid" id="A0A1D3D5I5"/>
<dbReference type="FunCoup" id="A0A1D3D5I5">
    <property type="interactions" value="183"/>
</dbReference>
<dbReference type="EMBL" id="JROU02000649">
    <property type="protein sequence ID" value="OEH78709.1"/>
    <property type="molecule type" value="Genomic_DNA"/>
</dbReference>
<keyword evidence="3" id="KW-0687">Ribonucleoprotein</keyword>
<name>A0A1D3D5I5_9EIME</name>
<evidence type="ECO:0000256" key="3">
    <source>
        <dbReference type="ARBA" id="ARBA00023274"/>
    </source>
</evidence>
<accession>A0A1D3D5I5</accession>
<evidence type="ECO:0000256" key="1">
    <source>
        <dbReference type="ARBA" id="ARBA00005436"/>
    </source>
</evidence>
<dbReference type="GO" id="GO:0002182">
    <property type="term" value="P:cytoplasmic translational elongation"/>
    <property type="evidence" value="ECO:0007669"/>
    <property type="project" value="InterPro"/>
</dbReference>
<dbReference type="CDD" id="cd05833">
    <property type="entry name" value="Ribosomal_P2"/>
    <property type="match status" value="1"/>
</dbReference>
<dbReference type="GO" id="GO:0022625">
    <property type="term" value="C:cytosolic large ribosomal subunit"/>
    <property type="evidence" value="ECO:0007669"/>
    <property type="project" value="InterPro"/>
</dbReference>
<comment type="caution">
    <text evidence="4">The sequence shown here is derived from an EMBL/GenBank/DDBJ whole genome shotgun (WGS) entry which is preliminary data.</text>
</comment>
<organism evidence="4 5">
    <name type="scientific">Cyclospora cayetanensis</name>
    <dbReference type="NCBI Taxonomy" id="88456"/>
    <lineage>
        <taxon>Eukaryota</taxon>
        <taxon>Sar</taxon>
        <taxon>Alveolata</taxon>
        <taxon>Apicomplexa</taxon>
        <taxon>Conoidasida</taxon>
        <taxon>Coccidia</taxon>
        <taxon>Eucoccidiorida</taxon>
        <taxon>Eimeriorina</taxon>
        <taxon>Eimeriidae</taxon>
        <taxon>Cyclospora</taxon>
    </lineage>
</organism>
<evidence type="ECO:0000256" key="2">
    <source>
        <dbReference type="ARBA" id="ARBA00022980"/>
    </source>
</evidence>
<reference evidence="4 5" key="1">
    <citation type="journal article" date="2016" name="BMC Genomics">
        <title>Comparative genomics reveals Cyclospora cayetanensis possesses coccidia-like metabolism and invasion components but unique surface antigens.</title>
        <authorList>
            <person name="Liu S."/>
            <person name="Wang L."/>
            <person name="Zheng H."/>
            <person name="Xu Z."/>
            <person name="Roellig D.M."/>
            <person name="Li N."/>
            <person name="Frace M.A."/>
            <person name="Tang K."/>
            <person name="Arrowood M.J."/>
            <person name="Moss D.M."/>
            <person name="Zhang L."/>
            <person name="Feng Y."/>
            <person name="Xiao L."/>
        </authorList>
    </citation>
    <scope>NUCLEOTIDE SEQUENCE [LARGE SCALE GENOMIC DNA]</scope>
    <source>
        <strain evidence="4 5">CHN_HEN01</strain>
    </source>
</reference>
<dbReference type="PANTHER" id="PTHR21141">
    <property type="entry name" value="60S ACIDIC RIBOSOMAL PROTEIN FAMILY MEMBER"/>
    <property type="match status" value="1"/>
</dbReference>
<dbReference type="VEuPathDB" id="ToxoDB:cyc_03075"/>
<evidence type="ECO:0000313" key="5">
    <source>
        <dbReference type="Proteomes" id="UP000095192"/>
    </source>
</evidence>
<dbReference type="Pfam" id="PF00428">
    <property type="entry name" value="Ribosomal_60s"/>
    <property type="match status" value="1"/>
</dbReference>
<keyword evidence="2 4" id="KW-0689">Ribosomal protein</keyword>
<keyword evidence="5" id="KW-1185">Reference proteome</keyword>
<dbReference type="InterPro" id="IPR044076">
    <property type="entry name" value="Ribosomal_P2"/>
</dbReference>
<dbReference type="Proteomes" id="UP000095192">
    <property type="component" value="Unassembled WGS sequence"/>
</dbReference>
<dbReference type="Gene3D" id="1.10.10.1410">
    <property type="match status" value="1"/>
</dbReference>
<evidence type="ECO:0000313" key="4">
    <source>
        <dbReference type="EMBL" id="OEH78709.1"/>
    </source>
</evidence>
<sequence length="114" mass="12062">MAMKYVAAYLMNVLGGKDSPSAADVKRTLQAVGADVDAEVLDTLIKAMQGKTVHEVIAAGMEKLQKAAAPPPLSLQFWQLSLPTVVTPLSLTGRPVHLHISPSVLVESKDLCNG</sequence>
<dbReference type="FunFam" id="1.10.10.1410:FF:000002">
    <property type="entry name" value="60S acidic ribosomal protein P2"/>
    <property type="match status" value="1"/>
</dbReference>
<proteinExistence type="inferred from homology"/>
<dbReference type="PANTHER" id="PTHR21141:SF5">
    <property type="entry name" value="LARGE RIBOSOMAL SUBUNIT PROTEIN P2"/>
    <property type="match status" value="1"/>
</dbReference>
<gene>
    <name evidence="4" type="ORF">cyc_03075</name>
</gene>